<dbReference type="Gene3D" id="3.30.1370.60">
    <property type="entry name" value="Hypothetical oxidoreductase yiak, domain 2"/>
    <property type="match status" value="1"/>
</dbReference>
<evidence type="ECO:0000313" key="3">
    <source>
        <dbReference type="EMBL" id="MCP3426553.1"/>
    </source>
</evidence>
<organism evidence="3 4">
    <name type="scientific">Rothia santali</name>
    <dbReference type="NCBI Taxonomy" id="2949643"/>
    <lineage>
        <taxon>Bacteria</taxon>
        <taxon>Bacillati</taxon>
        <taxon>Actinomycetota</taxon>
        <taxon>Actinomycetes</taxon>
        <taxon>Micrococcales</taxon>
        <taxon>Micrococcaceae</taxon>
        <taxon>Rothia</taxon>
    </lineage>
</organism>
<keyword evidence="2" id="KW-0560">Oxidoreductase</keyword>
<comment type="similarity">
    <text evidence="1">Belongs to the LDH2/MDH2 oxidoreductase family.</text>
</comment>
<accession>A0A9X2HLN0</accession>
<gene>
    <name evidence="3" type="ORF">NBM05_11210</name>
</gene>
<dbReference type="PANTHER" id="PTHR11091:SF0">
    <property type="entry name" value="MALATE DEHYDROGENASE"/>
    <property type="match status" value="1"/>
</dbReference>
<evidence type="ECO:0000256" key="1">
    <source>
        <dbReference type="ARBA" id="ARBA00006056"/>
    </source>
</evidence>
<dbReference type="Proteomes" id="UP001139502">
    <property type="component" value="Unassembled WGS sequence"/>
</dbReference>
<dbReference type="InterPro" id="IPR036111">
    <property type="entry name" value="Mal/L-sulfo/L-lacto_DH-like_sf"/>
</dbReference>
<dbReference type="InterPro" id="IPR043144">
    <property type="entry name" value="Mal/L-sulf/L-lact_DH-like_ah"/>
</dbReference>
<sequence length="344" mass="36119">MTADDAALRRPMSVEPEALRRLCVAAARRSGADRETAEALARSIVLAERRGRPQVGVTHLLDYLAALEAGAIRGDAEPLTDRRGVVLRADARRNIPHVAFERLLPELTAEARRSGVAVLAVREAYTCGELGHFTSAVAEEGLVALAAANSPALVALGAAGGAVLGTNPFSLAAPAPEAPVLVDQGIGRVAYVSIREAAQRGESLPPGWALDRDGRETSDAGAALEGSLLPDGLKAANLGLVVEILAGLAGGSWSVDAPPFDGGAESPRVGLFLLALDPELAGPGFLDRLGRHVARLEREHGVAVPGRRRARLDRVELDAALLADLRRRAGEAEIARRLRDRPAR</sequence>
<dbReference type="PANTHER" id="PTHR11091">
    <property type="entry name" value="OXIDOREDUCTASE-RELATED"/>
    <property type="match status" value="1"/>
</dbReference>
<dbReference type="GO" id="GO:0016491">
    <property type="term" value="F:oxidoreductase activity"/>
    <property type="evidence" value="ECO:0007669"/>
    <property type="project" value="UniProtKB-KW"/>
</dbReference>
<dbReference type="AlphaFoldDB" id="A0A9X2HLN0"/>
<name>A0A9X2HLN0_9MICC</name>
<evidence type="ECO:0000256" key="2">
    <source>
        <dbReference type="ARBA" id="ARBA00023002"/>
    </source>
</evidence>
<protein>
    <submittedName>
        <fullName evidence="3">Ldh family oxidoreductase</fullName>
    </submittedName>
</protein>
<evidence type="ECO:0000313" key="4">
    <source>
        <dbReference type="Proteomes" id="UP001139502"/>
    </source>
</evidence>
<keyword evidence="4" id="KW-1185">Reference proteome</keyword>
<comment type="caution">
    <text evidence="3">The sequence shown here is derived from an EMBL/GenBank/DDBJ whole genome shotgun (WGS) entry which is preliminary data.</text>
</comment>
<proteinExistence type="inferred from homology"/>
<dbReference type="InterPro" id="IPR003767">
    <property type="entry name" value="Malate/L-lactate_DH-like"/>
</dbReference>
<dbReference type="Gene3D" id="1.10.1530.10">
    <property type="match status" value="1"/>
</dbReference>
<dbReference type="SUPFAM" id="SSF89733">
    <property type="entry name" value="L-sulfolactate dehydrogenase-like"/>
    <property type="match status" value="1"/>
</dbReference>
<dbReference type="InterPro" id="IPR043143">
    <property type="entry name" value="Mal/L-sulf/L-lact_DH-like_NADP"/>
</dbReference>
<dbReference type="Pfam" id="PF02615">
    <property type="entry name" value="Ldh_2"/>
    <property type="match status" value="1"/>
</dbReference>
<reference evidence="3" key="1">
    <citation type="submission" date="2022-06" db="EMBL/GenBank/DDBJ databases">
        <title>Rothia sp. isolated from sandalwood seedling.</title>
        <authorList>
            <person name="Tuikhar N."/>
            <person name="Kirdat K."/>
            <person name="Thorat V."/>
            <person name="Swetha P."/>
            <person name="Padma S."/>
            <person name="Sundararaj R."/>
            <person name="Yadav A."/>
        </authorList>
    </citation>
    <scope>NUCLEOTIDE SEQUENCE</scope>
    <source>
        <strain evidence="3">AR01</strain>
    </source>
</reference>
<dbReference type="EMBL" id="JANAFB010000029">
    <property type="protein sequence ID" value="MCP3426553.1"/>
    <property type="molecule type" value="Genomic_DNA"/>
</dbReference>
<dbReference type="RefSeq" id="WP_254167367.1">
    <property type="nucleotide sequence ID" value="NZ_JANAFB010000029.1"/>
</dbReference>